<evidence type="ECO:0000259" key="11">
    <source>
        <dbReference type="PROSITE" id="PS50011"/>
    </source>
</evidence>
<keyword evidence="3" id="KW-0808">Transferase</keyword>
<gene>
    <name evidence="12" type="primary">dsk1</name>
    <name evidence="12" type="ORF">SOMG_02240</name>
</gene>
<dbReference type="GO" id="GO:0050684">
    <property type="term" value="P:regulation of mRNA processing"/>
    <property type="evidence" value="ECO:0007669"/>
    <property type="project" value="TreeGrafter"/>
</dbReference>
<evidence type="ECO:0000256" key="2">
    <source>
        <dbReference type="ARBA" id="ARBA00022527"/>
    </source>
</evidence>
<dbReference type="GO" id="GO:0005524">
    <property type="term" value="F:ATP binding"/>
    <property type="evidence" value="ECO:0007669"/>
    <property type="project" value="UniProtKB-UniRule"/>
</dbReference>
<dbReference type="InterPro" id="IPR008271">
    <property type="entry name" value="Ser/Thr_kinase_AS"/>
</dbReference>
<feature type="binding site" evidence="9">
    <location>
        <position position="109"/>
    </location>
    <ligand>
        <name>ATP</name>
        <dbReference type="ChEBI" id="CHEBI:30616"/>
    </ligand>
</feature>
<dbReference type="EMBL" id="CP115611">
    <property type="protein sequence ID" value="WBW71701.1"/>
    <property type="molecule type" value="Genomic_DNA"/>
</dbReference>
<keyword evidence="13" id="KW-1185">Reference proteome</keyword>
<feature type="domain" description="Protein kinase" evidence="11">
    <location>
        <begin position="80"/>
        <end position="478"/>
    </location>
</feature>
<dbReference type="Gene3D" id="3.30.200.20">
    <property type="entry name" value="Phosphorylase Kinase, domain 1"/>
    <property type="match status" value="1"/>
</dbReference>
<evidence type="ECO:0000256" key="7">
    <source>
        <dbReference type="ARBA" id="ARBA00047899"/>
    </source>
</evidence>
<dbReference type="GO" id="GO:0005737">
    <property type="term" value="C:cytoplasm"/>
    <property type="evidence" value="ECO:0007669"/>
    <property type="project" value="TreeGrafter"/>
</dbReference>
<reference evidence="12 13" key="1">
    <citation type="journal article" date="2023" name="G3 (Bethesda)">
        <title>A high-quality reference genome for the fission yeast Schizosaccharomyces osmophilus.</title>
        <authorList>
            <person name="Jia G.S."/>
            <person name="Zhang W.C."/>
            <person name="Liang Y."/>
            <person name="Liu X.H."/>
            <person name="Rhind N."/>
            <person name="Pidoux A."/>
            <person name="Brysch-Herzberg M."/>
            <person name="Du L.L."/>
        </authorList>
    </citation>
    <scope>NUCLEOTIDE SEQUENCE [LARGE SCALE GENOMIC DNA]</scope>
    <source>
        <strain evidence="12 13">CBS 15793</strain>
    </source>
</reference>
<dbReference type="InterPro" id="IPR017441">
    <property type="entry name" value="Protein_kinase_ATP_BS"/>
</dbReference>
<keyword evidence="4 9" id="KW-0547">Nucleotide-binding</keyword>
<evidence type="ECO:0000256" key="8">
    <source>
        <dbReference type="ARBA" id="ARBA00048679"/>
    </source>
</evidence>
<keyword evidence="2" id="KW-0723">Serine/threonine-protein kinase</keyword>
<sequence>MEASADWVNAPIEQTLTKIGPPDDFDASKNVKPIENKGEEAGHEQPVLAKVKSHEENEDDYRYGGYHPVFIGEEFNKKRYVVERKLGWGHFSTVWLAYDRIAKRRVALKVVRSAEHYRETSIDEIRILQKICEGDDKHLGKKHVIALLDYFLHRGPNGAHVCMVFEVLGENLLSLIQSYGHRGVPMEIVQQISYQLLIALDYLHRMCGIIHTDLKPENVLICIDDSVLNDIDRQASLGSDSNPQTATSKPPTDAGAVGSFGTPQKRSSKSSVGKVLTSDPFTSTLTHSPGLEGAVSDISLRDSYFKKPQQEKKPLIEVKIADLGNACWTRKHFTNDIQTRQYRSPEVILGCQWGASADCWSFACIIFELLTGDYLFDPRSGNSYSKEDDHVAQIIELLMTFPKQMALSGKHSADLFNRRGELRNIHKLKFWPLKDVLEQKYHIKASLSQDISDFLLPLLSFDPAKRVNAGYMSNSPWLHNVASPDFKIDCCGQFGEFIPGWANEIRK</sequence>
<dbReference type="AlphaFoldDB" id="A0AAF0ATQ5"/>
<dbReference type="CDD" id="cd14136">
    <property type="entry name" value="STKc_SRPK"/>
    <property type="match status" value="1"/>
</dbReference>
<dbReference type="InterPro" id="IPR051334">
    <property type="entry name" value="SRPK"/>
</dbReference>
<dbReference type="RefSeq" id="XP_056035944.1">
    <property type="nucleotide sequence ID" value="XM_056181032.1"/>
</dbReference>
<evidence type="ECO:0000256" key="10">
    <source>
        <dbReference type="SAM" id="MobiDB-lite"/>
    </source>
</evidence>
<dbReference type="Proteomes" id="UP001212411">
    <property type="component" value="Chromosome 1"/>
</dbReference>
<evidence type="ECO:0000256" key="5">
    <source>
        <dbReference type="ARBA" id="ARBA00022777"/>
    </source>
</evidence>
<evidence type="ECO:0000313" key="12">
    <source>
        <dbReference type="EMBL" id="WBW71701.1"/>
    </source>
</evidence>
<dbReference type="GO" id="GO:0004674">
    <property type="term" value="F:protein serine/threonine kinase activity"/>
    <property type="evidence" value="ECO:0007669"/>
    <property type="project" value="UniProtKB-KW"/>
</dbReference>
<comment type="catalytic activity">
    <reaction evidence="8">
        <text>L-seryl-[protein] + ATP = O-phospho-L-seryl-[protein] + ADP + H(+)</text>
        <dbReference type="Rhea" id="RHEA:17989"/>
        <dbReference type="Rhea" id="RHEA-COMP:9863"/>
        <dbReference type="Rhea" id="RHEA-COMP:11604"/>
        <dbReference type="ChEBI" id="CHEBI:15378"/>
        <dbReference type="ChEBI" id="CHEBI:29999"/>
        <dbReference type="ChEBI" id="CHEBI:30616"/>
        <dbReference type="ChEBI" id="CHEBI:83421"/>
        <dbReference type="ChEBI" id="CHEBI:456216"/>
        <dbReference type="EC" id="2.7.11.1"/>
    </reaction>
</comment>
<dbReference type="SUPFAM" id="SSF56112">
    <property type="entry name" value="Protein kinase-like (PK-like)"/>
    <property type="match status" value="1"/>
</dbReference>
<dbReference type="EC" id="2.7.11.1" evidence="1"/>
<dbReference type="InterPro" id="IPR011009">
    <property type="entry name" value="Kinase-like_dom_sf"/>
</dbReference>
<dbReference type="PANTHER" id="PTHR47634:SF9">
    <property type="entry name" value="PROTEIN KINASE DOMAIN-CONTAINING PROTEIN-RELATED"/>
    <property type="match status" value="1"/>
</dbReference>
<dbReference type="SMART" id="SM00220">
    <property type="entry name" value="S_TKc"/>
    <property type="match status" value="1"/>
</dbReference>
<evidence type="ECO:0000256" key="1">
    <source>
        <dbReference type="ARBA" id="ARBA00012513"/>
    </source>
</evidence>
<feature type="compositionally biased region" description="Polar residues" evidence="10">
    <location>
        <begin position="236"/>
        <end position="250"/>
    </location>
</feature>
<feature type="region of interest" description="Disordered" evidence="10">
    <location>
        <begin position="1"/>
        <end position="45"/>
    </location>
</feature>
<evidence type="ECO:0000256" key="6">
    <source>
        <dbReference type="ARBA" id="ARBA00022840"/>
    </source>
</evidence>
<dbReference type="PANTHER" id="PTHR47634">
    <property type="entry name" value="PROTEIN KINASE DOMAIN-CONTAINING PROTEIN-RELATED"/>
    <property type="match status" value="1"/>
</dbReference>
<evidence type="ECO:0000256" key="3">
    <source>
        <dbReference type="ARBA" id="ARBA00022679"/>
    </source>
</evidence>
<dbReference type="InterPro" id="IPR000719">
    <property type="entry name" value="Prot_kinase_dom"/>
</dbReference>
<accession>A0AAF0ATQ5</accession>
<evidence type="ECO:0000256" key="9">
    <source>
        <dbReference type="PROSITE-ProRule" id="PRU10141"/>
    </source>
</evidence>
<keyword evidence="6 9" id="KW-0067">ATP-binding</keyword>
<feature type="compositionally biased region" description="Polar residues" evidence="10">
    <location>
        <begin position="261"/>
        <end position="271"/>
    </location>
</feature>
<dbReference type="PROSITE" id="PS00107">
    <property type="entry name" value="PROTEIN_KINASE_ATP"/>
    <property type="match status" value="1"/>
</dbReference>
<protein>
    <recommendedName>
        <fullName evidence="1">non-specific serine/threonine protein kinase</fullName>
        <ecNumber evidence="1">2.7.11.1</ecNumber>
    </recommendedName>
</protein>
<dbReference type="Gene3D" id="1.10.510.10">
    <property type="entry name" value="Transferase(Phosphotransferase) domain 1"/>
    <property type="match status" value="2"/>
</dbReference>
<keyword evidence="5 12" id="KW-0418">Kinase</keyword>
<proteinExistence type="predicted"/>
<dbReference type="GO" id="GO:0005634">
    <property type="term" value="C:nucleus"/>
    <property type="evidence" value="ECO:0007669"/>
    <property type="project" value="TreeGrafter"/>
</dbReference>
<evidence type="ECO:0000313" key="13">
    <source>
        <dbReference type="Proteomes" id="UP001212411"/>
    </source>
</evidence>
<dbReference type="GeneID" id="80875721"/>
<dbReference type="FunFam" id="3.30.200.20:FF:001333">
    <property type="entry name" value="Protein kinase, putative (AFU_orthologue AFUA_7G00740)"/>
    <property type="match status" value="1"/>
</dbReference>
<dbReference type="Pfam" id="PF00069">
    <property type="entry name" value="Pkinase"/>
    <property type="match status" value="2"/>
</dbReference>
<feature type="region of interest" description="Disordered" evidence="10">
    <location>
        <begin position="234"/>
        <end position="275"/>
    </location>
</feature>
<feature type="compositionally biased region" description="Basic and acidic residues" evidence="10">
    <location>
        <begin position="26"/>
        <end position="43"/>
    </location>
</feature>
<comment type="catalytic activity">
    <reaction evidence="7">
        <text>L-threonyl-[protein] + ATP = O-phospho-L-threonyl-[protein] + ADP + H(+)</text>
        <dbReference type="Rhea" id="RHEA:46608"/>
        <dbReference type="Rhea" id="RHEA-COMP:11060"/>
        <dbReference type="Rhea" id="RHEA-COMP:11605"/>
        <dbReference type="ChEBI" id="CHEBI:15378"/>
        <dbReference type="ChEBI" id="CHEBI:30013"/>
        <dbReference type="ChEBI" id="CHEBI:30616"/>
        <dbReference type="ChEBI" id="CHEBI:61977"/>
        <dbReference type="ChEBI" id="CHEBI:456216"/>
        <dbReference type="EC" id="2.7.11.1"/>
    </reaction>
</comment>
<name>A0AAF0ATQ5_9SCHI</name>
<dbReference type="PROSITE" id="PS00108">
    <property type="entry name" value="PROTEIN_KINASE_ST"/>
    <property type="match status" value="1"/>
</dbReference>
<evidence type="ECO:0000256" key="4">
    <source>
        <dbReference type="ARBA" id="ARBA00022741"/>
    </source>
</evidence>
<dbReference type="PROSITE" id="PS50011">
    <property type="entry name" value="PROTEIN_KINASE_DOM"/>
    <property type="match status" value="1"/>
</dbReference>
<dbReference type="KEGG" id="som:SOMG_02240"/>
<organism evidence="12 13">
    <name type="scientific">Schizosaccharomyces osmophilus</name>
    <dbReference type="NCBI Taxonomy" id="2545709"/>
    <lineage>
        <taxon>Eukaryota</taxon>
        <taxon>Fungi</taxon>
        <taxon>Dikarya</taxon>
        <taxon>Ascomycota</taxon>
        <taxon>Taphrinomycotina</taxon>
        <taxon>Schizosaccharomycetes</taxon>
        <taxon>Schizosaccharomycetales</taxon>
        <taxon>Schizosaccharomycetaceae</taxon>
        <taxon>Schizosaccharomyces</taxon>
    </lineage>
</organism>
<dbReference type="GO" id="GO:0000245">
    <property type="term" value="P:spliceosomal complex assembly"/>
    <property type="evidence" value="ECO:0007669"/>
    <property type="project" value="TreeGrafter"/>
</dbReference>